<dbReference type="SMART" id="SM00507">
    <property type="entry name" value="HNHc"/>
    <property type="match status" value="1"/>
</dbReference>
<feature type="domain" description="HNH nuclease" evidence="1">
    <location>
        <begin position="31"/>
        <end position="77"/>
    </location>
</feature>
<keyword evidence="2" id="KW-0378">Hydrolase</keyword>
<dbReference type="Proteomes" id="UP000199245">
    <property type="component" value="Unassembled WGS sequence"/>
</dbReference>
<keyword evidence="2" id="KW-0255">Endonuclease</keyword>
<dbReference type="GO" id="GO:0008270">
    <property type="term" value="F:zinc ion binding"/>
    <property type="evidence" value="ECO:0007669"/>
    <property type="project" value="InterPro"/>
</dbReference>
<proteinExistence type="predicted"/>
<gene>
    <name evidence="2" type="ORF">SAMN05216337_1017118</name>
</gene>
<dbReference type="InterPro" id="IPR003615">
    <property type="entry name" value="HNH_nuc"/>
</dbReference>
<reference evidence="2 3" key="1">
    <citation type="submission" date="2016-10" db="EMBL/GenBank/DDBJ databases">
        <authorList>
            <person name="de Groot N.N."/>
        </authorList>
    </citation>
    <scope>NUCLEOTIDE SEQUENCE [LARGE SCALE GENOMIC DNA]</scope>
    <source>
        <strain evidence="2 3">R5</strain>
    </source>
</reference>
<dbReference type="PANTHER" id="PTHR33877:SF2">
    <property type="entry name" value="OS07G0170200 PROTEIN"/>
    <property type="match status" value="1"/>
</dbReference>
<evidence type="ECO:0000313" key="2">
    <source>
        <dbReference type="EMBL" id="SDD94573.1"/>
    </source>
</evidence>
<dbReference type="GO" id="GO:0003676">
    <property type="term" value="F:nucleic acid binding"/>
    <property type="evidence" value="ECO:0007669"/>
    <property type="project" value="InterPro"/>
</dbReference>
<protein>
    <submittedName>
        <fullName evidence="2">HNH endonuclease</fullName>
    </submittedName>
</protein>
<organism evidence="2 3">
    <name type="scientific">Bradyrhizobium brasilense</name>
    <dbReference type="NCBI Taxonomy" id="1419277"/>
    <lineage>
        <taxon>Bacteria</taxon>
        <taxon>Pseudomonadati</taxon>
        <taxon>Pseudomonadota</taxon>
        <taxon>Alphaproteobacteria</taxon>
        <taxon>Hyphomicrobiales</taxon>
        <taxon>Nitrobacteraceae</taxon>
        <taxon>Bradyrhizobium</taxon>
    </lineage>
</organism>
<dbReference type="CDD" id="cd00085">
    <property type="entry name" value="HNHc"/>
    <property type="match status" value="1"/>
</dbReference>
<dbReference type="EMBL" id="FMZW01000017">
    <property type="protein sequence ID" value="SDD94573.1"/>
    <property type="molecule type" value="Genomic_DNA"/>
</dbReference>
<dbReference type="InterPro" id="IPR002711">
    <property type="entry name" value="HNH"/>
</dbReference>
<keyword evidence="2" id="KW-0540">Nuclease</keyword>
<dbReference type="InterPro" id="IPR052892">
    <property type="entry name" value="NA-targeting_endonuclease"/>
</dbReference>
<evidence type="ECO:0000313" key="3">
    <source>
        <dbReference type="Proteomes" id="UP000199245"/>
    </source>
</evidence>
<dbReference type="PANTHER" id="PTHR33877">
    <property type="entry name" value="SLL1193 PROTEIN"/>
    <property type="match status" value="1"/>
</dbReference>
<dbReference type="GO" id="GO:0004519">
    <property type="term" value="F:endonuclease activity"/>
    <property type="evidence" value="ECO:0007669"/>
    <property type="project" value="UniProtKB-KW"/>
</dbReference>
<dbReference type="AlphaFoldDB" id="A0A1G6YWX8"/>
<dbReference type="Pfam" id="PF01844">
    <property type="entry name" value="HNH"/>
    <property type="match status" value="1"/>
</dbReference>
<sequence>MQYGVPRDIMLAVYNRENGRCFYCDVVVSLAARKWLQSNHPRARVLNAATFDHIIPRSRGGADSVDNGVCACVSCNEARGDRPAVDFLYERAQRAVA</sequence>
<evidence type="ECO:0000259" key="1">
    <source>
        <dbReference type="SMART" id="SM00507"/>
    </source>
</evidence>
<dbReference type="Gene3D" id="1.10.30.50">
    <property type="match status" value="1"/>
</dbReference>
<accession>A0A1G6YWX8</accession>
<name>A0A1G6YWX8_9BRAD</name>